<comment type="similarity">
    <text evidence="3 14">Belongs to the Nth/MutY family.</text>
</comment>
<evidence type="ECO:0000259" key="16">
    <source>
        <dbReference type="SMART" id="SM00478"/>
    </source>
</evidence>
<feature type="compositionally biased region" description="Low complexity" evidence="15">
    <location>
        <begin position="8"/>
        <end position="20"/>
    </location>
</feature>
<dbReference type="PANTHER" id="PTHR42944">
    <property type="entry name" value="ADENINE DNA GLYCOSYLASE"/>
    <property type="match status" value="1"/>
</dbReference>
<dbReference type="InterPro" id="IPR015797">
    <property type="entry name" value="NUDIX_hydrolase-like_dom_sf"/>
</dbReference>
<evidence type="ECO:0000256" key="13">
    <source>
        <dbReference type="ARBA" id="ARBA00023295"/>
    </source>
</evidence>
<dbReference type="InterPro" id="IPR005760">
    <property type="entry name" value="A/G_AdeGlyc_MutY"/>
</dbReference>
<evidence type="ECO:0000256" key="7">
    <source>
        <dbReference type="ARBA" id="ARBA00022723"/>
    </source>
</evidence>
<evidence type="ECO:0000256" key="1">
    <source>
        <dbReference type="ARBA" id="ARBA00000843"/>
    </source>
</evidence>
<gene>
    <name evidence="17" type="primary">mutY</name>
    <name evidence="17" type="ORF">L9S41_09685</name>
</gene>
<evidence type="ECO:0000256" key="10">
    <source>
        <dbReference type="ARBA" id="ARBA00023004"/>
    </source>
</evidence>
<keyword evidence="10 14" id="KW-0408">Iron</keyword>
<proteinExistence type="inferred from homology"/>
<dbReference type="Pfam" id="PF00730">
    <property type="entry name" value="HhH-GPD"/>
    <property type="match status" value="1"/>
</dbReference>
<dbReference type="InterPro" id="IPR011257">
    <property type="entry name" value="DNA_glycosylase"/>
</dbReference>
<evidence type="ECO:0000256" key="3">
    <source>
        <dbReference type="ARBA" id="ARBA00008343"/>
    </source>
</evidence>
<evidence type="ECO:0000256" key="5">
    <source>
        <dbReference type="ARBA" id="ARBA00022023"/>
    </source>
</evidence>
<dbReference type="PANTHER" id="PTHR42944:SF1">
    <property type="entry name" value="ADENINE DNA GLYCOSYLASE"/>
    <property type="match status" value="1"/>
</dbReference>
<dbReference type="RefSeq" id="WP_260746320.1">
    <property type="nucleotide sequence ID" value="NZ_CP092109.1"/>
</dbReference>
<dbReference type="Pfam" id="PF14815">
    <property type="entry name" value="NUDIX_4"/>
    <property type="match status" value="1"/>
</dbReference>
<evidence type="ECO:0000256" key="11">
    <source>
        <dbReference type="ARBA" id="ARBA00023014"/>
    </source>
</evidence>
<organism evidence="17 18">
    <name type="scientific">Geoalkalibacter halelectricus</name>
    <dbReference type="NCBI Taxonomy" id="2847045"/>
    <lineage>
        <taxon>Bacteria</taxon>
        <taxon>Pseudomonadati</taxon>
        <taxon>Thermodesulfobacteriota</taxon>
        <taxon>Desulfuromonadia</taxon>
        <taxon>Desulfuromonadales</taxon>
        <taxon>Geoalkalibacteraceae</taxon>
        <taxon>Geoalkalibacter</taxon>
    </lineage>
</organism>
<comment type="cofactor">
    <cofactor evidence="14">
        <name>[4Fe-4S] cluster</name>
        <dbReference type="ChEBI" id="CHEBI:49883"/>
    </cofactor>
    <text evidence="14">Binds 1 [4Fe-4S] cluster.</text>
</comment>
<protein>
    <recommendedName>
        <fullName evidence="5 14">Adenine DNA glycosylase</fullName>
        <ecNumber evidence="4 14">3.2.2.31</ecNumber>
    </recommendedName>
</protein>
<dbReference type="Gene3D" id="1.10.1670.10">
    <property type="entry name" value="Helix-hairpin-Helix base-excision DNA repair enzymes (C-terminal)"/>
    <property type="match status" value="1"/>
</dbReference>
<dbReference type="Pfam" id="PF00633">
    <property type="entry name" value="HHH"/>
    <property type="match status" value="1"/>
</dbReference>
<evidence type="ECO:0000256" key="2">
    <source>
        <dbReference type="ARBA" id="ARBA00002933"/>
    </source>
</evidence>
<sequence length="373" mass="40361">MGKGGGDRAAAGSKKSAASSLPFDPTQPARRLLAWYGAAGRDLPWRRTRDPYRIWLSEVMLQQTTVEAVVPYYERFLQALPDVRRLAAASLDEVIALWAGLGYYSRARNLHAAARRVVAEHGGIFPADLDELLALPGIGRSTAGAILSIAFDRPAPILDGNVRRVLCRLFALEENPRAGAAEKQLWAWAAALTPADHPHDYAQAIMDLGATLCVPRRPDCPRCPLADLCRARALGLAEKLPLAAAKRKVPEVVRVALVIRRGDEVLVWRRPYRGLLGGLWEFPDAEVAAGGSPDETAAELAARQGATGVQSIGGVRHAYSHFRLDLRLYAADLAEPGRVAESDQSRWVAASALNELPLHGAHKKALRLVAGKG</sequence>
<comment type="function">
    <text evidence="2">Adenine glycosylase active on G-A mispairs. MutY also corrects error-prone DNA synthesis past GO lesions which are due to the oxidatively damaged form of guanine: 7,8-dihydro-8-oxoguanine (8-oxo-dGTP).</text>
</comment>
<reference evidence="17" key="1">
    <citation type="journal article" date="2022" name="Environ. Microbiol.">
        <title>Geoalkalibacter halelectricus SAP #1 sp. nov. possessing extracellular electron transfer and mineral#reducing capabilities from a haloalkaline environment.</title>
        <authorList>
            <person name="Yadav S."/>
            <person name="Singh R."/>
            <person name="Sundharam S.S."/>
            <person name="Chaudhary S."/>
            <person name="Krishnamurthi S."/>
            <person name="Patil S.A."/>
        </authorList>
    </citation>
    <scope>NUCLEOTIDE SEQUENCE</scope>
    <source>
        <strain evidence="17">SAP-1</strain>
    </source>
</reference>
<accession>A0ABY5ZFU4</accession>
<evidence type="ECO:0000256" key="4">
    <source>
        <dbReference type="ARBA" id="ARBA00012045"/>
    </source>
</evidence>
<dbReference type="Gene3D" id="1.10.340.30">
    <property type="entry name" value="Hypothetical protein, domain 2"/>
    <property type="match status" value="1"/>
</dbReference>
<keyword evidence="13 14" id="KW-0326">Glycosidase</keyword>
<evidence type="ECO:0000256" key="12">
    <source>
        <dbReference type="ARBA" id="ARBA00023204"/>
    </source>
</evidence>
<dbReference type="InterPro" id="IPR000445">
    <property type="entry name" value="HhH_motif"/>
</dbReference>
<dbReference type="Gene3D" id="3.90.79.10">
    <property type="entry name" value="Nucleoside Triphosphate Pyrophosphohydrolase"/>
    <property type="match status" value="1"/>
</dbReference>
<keyword evidence="9" id="KW-0378">Hydrolase</keyword>
<feature type="region of interest" description="Disordered" evidence="15">
    <location>
        <begin position="1"/>
        <end position="23"/>
    </location>
</feature>
<dbReference type="CDD" id="cd00056">
    <property type="entry name" value="ENDO3c"/>
    <property type="match status" value="1"/>
</dbReference>
<evidence type="ECO:0000256" key="14">
    <source>
        <dbReference type="RuleBase" id="RU365096"/>
    </source>
</evidence>
<keyword evidence="18" id="KW-1185">Reference proteome</keyword>
<dbReference type="EC" id="3.2.2.31" evidence="4 14"/>
<keyword evidence="6" id="KW-0004">4Fe-4S</keyword>
<name>A0ABY5ZFU4_9BACT</name>
<evidence type="ECO:0000256" key="9">
    <source>
        <dbReference type="ARBA" id="ARBA00022801"/>
    </source>
</evidence>
<dbReference type="PROSITE" id="PS01155">
    <property type="entry name" value="ENDONUCLEASE_III_2"/>
    <property type="match status" value="1"/>
</dbReference>
<evidence type="ECO:0000313" key="18">
    <source>
        <dbReference type="Proteomes" id="UP001060414"/>
    </source>
</evidence>
<dbReference type="EMBL" id="CP092109">
    <property type="protein sequence ID" value="UWZ77971.1"/>
    <property type="molecule type" value="Genomic_DNA"/>
</dbReference>
<comment type="catalytic activity">
    <reaction evidence="1 14">
        <text>Hydrolyzes free adenine bases from 7,8-dihydro-8-oxoguanine:adenine mismatched double-stranded DNA, leaving an apurinic site.</text>
        <dbReference type="EC" id="3.2.2.31"/>
    </reaction>
</comment>
<feature type="domain" description="HhH-GPD" evidence="16">
    <location>
        <begin position="60"/>
        <end position="211"/>
    </location>
</feature>
<keyword evidence="8 14" id="KW-0227">DNA damage</keyword>
<dbReference type="CDD" id="cd03431">
    <property type="entry name" value="NUDIX_DNA_Glycosylase_C-MutY"/>
    <property type="match status" value="1"/>
</dbReference>
<evidence type="ECO:0000313" key="17">
    <source>
        <dbReference type="EMBL" id="UWZ77971.1"/>
    </source>
</evidence>
<evidence type="ECO:0000256" key="8">
    <source>
        <dbReference type="ARBA" id="ARBA00022763"/>
    </source>
</evidence>
<dbReference type="InterPro" id="IPR023170">
    <property type="entry name" value="HhH_base_excis_C"/>
</dbReference>
<keyword evidence="7" id="KW-0479">Metal-binding</keyword>
<evidence type="ECO:0000256" key="6">
    <source>
        <dbReference type="ARBA" id="ARBA00022485"/>
    </source>
</evidence>
<dbReference type="SMART" id="SM00478">
    <property type="entry name" value="ENDO3c"/>
    <property type="match status" value="1"/>
</dbReference>
<keyword evidence="12" id="KW-0234">DNA repair</keyword>
<dbReference type="Proteomes" id="UP001060414">
    <property type="component" value="Chromosome"/>
</dbReference>
<dbReference type="InterPro" id="IPR003265">
    <property type="entry name" value="HhH-GPD_domain"/>
</dbReference>
<dbReference type="NCBIfam" id="TIGR01084">
    <property type="entry name" value="mutY"/>
    <property type="match status" value="1"/>
</dbReference>
<dbReference type="InterPro" id="IPR004036">
    <property type="entry name" value="Endonuclease-III-like_CS2"/>
</dbReference>
<dbReference type="InterPro" id="IPR029119">
    <property type="entry name" value="MutY_C"/>
</dbReference>
<dbReference type="SUPFAM" id="SSF55811">
    <property type="entry name" value="Nudix"/>
    <property type="match status" value="1"/>
</dbReference>
<dbReference type="SUPFAM" id="SSF48150">
    <property type="entry name" value="DNA-glycosylase"/>
    <property type="match status" value="1"/>
</dbReference>
<dbReference type="InterPro" id="IPR044298">
    <property type="entry name" value="MIG/MutY"/>
</dbReference>
<evidence type="ECO:0000256" key="15">
    <source>
        <dbReference type="SAM" id="MobiDB-lite"/>
    </source>
</evidence>
<keyword evidence="11" id="KW-0411">Iron-sulfur</keyword>